<protein>
    <submittedName>
        <fullName evidence="3">Magnesium and cobalt transport protein CorA</fullName>
    </submittedName>
</protein>
<dbReference type="RefSeq" id="WP_118261749.1">
    <property type="nucleotide sequence ID" value="NZ_CABJDM010000063.1"/>
</dbReference>
<organism evidence="3 5">
    <name type="scientific">Butyricimonas virosa</name>
    <dbReference type="NCBI Taxonomy" id="544645"/>
    <lineage>
        <taxon>Bacteria</taxon>
        <taxon>Pseudomonadati</taxon>
        <taxon>Bacteroidota</taxon>
        <taxon>Bacteroidia</taxon>
        <taxon>Bacteroidales</taxon>
        <taxon>Odoribacteraceae</taxon>
        <taxon>Butyricimonas</taxon>
    </lineage>
</organism>
<sequence length="106" mass="12854">MYEKNDKRRVYWLIDLYLAGKIDDKTFCDEFYYSYDLEMDGSTLTKLEREVFDVLSIVTERCSFVEEEDPEIKKVFFDKKDLCYAIIEAKRSFEKQKNLMTDPYSY</sequence>
<reference evidence="1 6" key="2">
    <citation type="submission" date="2021-02" db="EMBL/GenBank/DDBJ databases">
        <title>FDA dAtabase for Regulatory Grade micrObial Sequences (FDA-ARGOS): Supporting development and validation of Infectious Disease Dx tests.</title>
        <authorList>
            <person name="Carlson P."/>
            <person name="Fischbach M."/>
            <person name="Hastie J."/>
            <person name="Bilen M."/>
            <person name="Cheng A."/>
            <person name="Tallon L."/>
            <person name="Sadzewicz L."/>
            <person name="Zhao X."/>
            <person name="Boylan J."/>
            <person name="Ott S."/>
            <person name="Bowen H."/>
            <person name="Vavikolanu K."/>
            <person name="Mehta A."/>
            <person name="Aluvathingal J."/>
            <person name="Nadendla S."/>
            <person name="Yan Y."/>
            <person name="Sichtig H."/>
        </authorList>
    </citation>
    <scope>NUCLEOTIDE SEQUENCE [LARGE SCALE GENOMIC DNA]</scope>
    <source>
        <strain evidence="1 6">FDAARGOS_1229</strain>
    </source>
</reference>
<dbReference type="Proteomes" id="UP000283589">
    <property type="component" value="Unassembled WGS sequence"/>
</dbReference>
<evidence type="ECO:0000313" key="1">
    <source>
        <dbReference type="EMBL" id="QRO51559.1"/>
    </source>
</evidence>
<evidence type="ECO:0000313" key="2">
    <source>
        <dbReference type="EMBL" id="RGV26674.1"/>
    </source>
</evidence>
<evidence type="ECO:0000313" key="6">
    <source>
        <dbReference type="Proteomes" id="UP000654720"/>
    </source>
</evidence>
<evidence type="ECO:0000313" key="3">
    <source>
        <dbReference type="EMBL" id="RHM37301.1"/>
    </source>
</evidence>
<reference evidence="4 5" key="1">
    <citation type="submission" date="2018-08" db="EMBL/GenBank/DDBJ databases">
        <title>A genome reference for cultivated species of the human gut microbiota.</title>
        <authorList>
            <person name="Zou Y."/>
            <person name="Xue W."/>
            <person name="Luo G."/>
        </authorList>
    </citation>
    <scope>NUCLEOTIDE SEQUENCE [LARGE SCALE GENOMIC DNA]</scope>
    <source>
        <strain evidence="2 4">AF14-49</strain>
        <strain evidence="3 5">AF34-33</strain>
    </source>
</reference>
<evidence type="ECO:0000313" key="5">
    <source>
        <dbReference type="Proteomes" id="UP000286038"/>
    </source>
</evidence>
<dbReference type="Proteomes" id="UP000654720">
    <property type="component" value="Chromosome"/>
</dbReference>
<gene>
    <name evidence="2" type="ORF">DWW18_21730</name>
    <name evidence="3" type="ORF">DWZ68_18535</name>
    <name evidence="1" type="ORF">I6J59_08175</name>
</gene>
<evidence type="ECO:0000313" key="4">
    <source>
        <dbReference type="Proteomes" id="UP000283589"/>
    </source>
</evidence>
<dbReference type="GeneID" id="93095522"/>
<accession>A0A415Q8G7</accession>
<dbReference type="AlphaFoldDB" id="A0A415Q8G7"/>
<keyword evidence="6" id="KW-1185">Reference proteome</keyword>
<proteinExistence type="predicted"/>
<dbReference type="Proteomes" id="UP000286038">
    <property type="component" value="Unassembled WGS sequence"/>
</dbReference>
<name>A0A415Q8G7_9BACT</name>
<dbReference type="EMBL" id="QRPV01000063">
    <property type="protein sequence ID" value="RHM37301.1"/>
    <property type="molecule type" value="Genomic_DNA"/>
</dbReference>
<dbReference type="EMBL" id="CP069450">
    <property type="protein sequence ID" value="QRO51559.1"/>
    <property type="molecule type" value="Genomic_DNA"/>
</dbReference>
<dbReference type="EMBL" id="QRZA01000117">
    <property type="protein sequence ID" value="RGV26674.1"/>
    <property type="molecule type" value="Genomic_DNA"/>
</dbReference>